<evidence type="ECO:0000259" key="5">
    <source>
        <dbReference type="PROSITE" id="PS50017"/>
    </source>
</evidence>
<dbReference type="GO" id="GO:0007167">
    <property type="term" value="P:enzyme-linked receptor protein signaling pathway"/>
    <property type="evidence" value="ECO:0007669"/>
    <property type="project" value="TreeGrafter"/>
</dbReference>
<dbReference type="SUPFAM" id="SSF55550">
    <property type="entry name" value="SH2 domain"/>
    <property type="match status" value="2"/>
</dbReference>
<dbReference type="Pfam" id="PF00531">
    <property type="entry name" value="Death"/>
    <property type="match status" value="1"/>
</dbReference>
<dbReference type="InterPro" id="IPR036860">
    <property type="entry name" value="SH2_dom_sf"/>
</dbReference>
<dbReference type="Pfam" id="PF00017">
    <property type="entry name" value="SH2"/>
    <property type="match status" value="2"/>
</dbReference>
<dbReference type="STRING" id="400682.A0A1X7T8H7"/>
<dbReference type="SMART" id="SM00252">
    <property type="entry name" value="SH2"/>
    <property type="match status" value="2"/>
</dbReference>
<dbReference type="PANTHER" id="PTHR19969:SF5">
    <property type="entry name" value="CRK-LIKE PROTEIN"/>
    <property type="match status" value="1"/>
</dbReference>
<evidence type="ECO:0000313" key="6">
    <source>
        <dbReference type="EnsemblMetazoa" id="Aqu2.1.10859_001"/>
    </source>
</evidence>
<feature type="coiled-coil region" evidence="3">
    <location>
        <begin position="393"/>
        <end position="472"/>
    </location>
</feature>
<dbReference type="Gene3D" id="1.10.533.10">
    <property type="entry name" value="Death Domain, Fas"/>
    <property type="match status" value="1"/>
</dbReference>
<dbReference type="InterPro" id="IPR000488">
    <property type="entry name" value="Death_dom"/>
</dbReference>
<keyword evidence="1 2" id="KW-0727">SH2 domain</keyword>
<keyword evidence="3" id="KW-0175">Coiled coil</keyword>
<feature type="domain" description="SH2" evidence="4">
    <location>
        <begin position="1"/>
        <end position="79"/>
    </location>
</feature>
<evidence type="ECO:0008006" key="7">
    <source>
        <dbReference type="Google" id="ProtNLM"/>
    </source>
</evidence>
<evidence type="ECO:0000256" key="1">
    <source>
        <dbReference type="ARBA" id="ARBA00022999"/>
    </source>
</evidence>
<dbReference type="EnsemblMetazoa" id="Aqu2.1.10859_001">
    <property type="protein sequence ID" value="Aqu2.1.10859_001"/>
    <property type="gene ID" value="Aqu2.1.10859"/>
</dbReference>
<dbReference type="InterPro" id="IPR011029">
    <property type="entry name" value="DEATH-like_dom_sf"/>
</dbReference>
<dbReference type="AlphaFoldDB" id="A0A1X7T8H7"/>
<feature type="domain" description="Death" evidence="5">
    <location>
        <begin position="144"/>
        <end position="219"/>
    </location>
</feature>
<dbReference type="InterPro" id="IPR000980">
    <property type="entry name" value="SH2"/>
</dbReference>
<dbReference type="InterPro" id="IPR051184">
    <property type="entry name" value="Tyrosine-phos_adapter"/>
</dbReference>
<dbReference type="GO" id="GO:0035591">
    <property type="term" value="F:signaling adaptor activity"/>
    <property type="evidence" value="ECO:0007669"/>
    <property type="project" value="TreeGrafter"/>
</dbReference>
<dbReference type="SUPFAM" id="SSF47986">
    <property type="entry name" value="DEATH domain"/>
    <property type="match status" value="1"/>
</dbReference>
<organism evidence="6">
    <name type="scientific">Amphimedon queenslandica</name>
    <name type="common">Sponge</name>
    <dbReference type="NCBI Taxonomy" id="400682"/>
    <lineage>
        <taxon>Eukaryota</taxon>
        <taxon>Metazoa</taxon>
        <taxon>Porifera</taxon>
        <taxon>Demospongiae</taxon>
        <taxon>Heteroscleromorpha</taxon>
        <taxon>Haplosclerida</taxon>
        <taxon>Niphatidae</taxon>
        <taxon>Amphimedon</taxon>
    </lineage>
</organism>
<accession>A0A1X7T8H7</accession>
<dbReference type="CDD" id="cd00173">
    <property type="entry name" value="SH2"/>
    <property type="match status" value="1"/>
</dbReference>
<evidence type="ECO:0000256" key="2">
    <source>
        <dbReference type="PROSITE-ProRule" id="PRU00191"/>
    </source>
</evidence>
<dbReference type="GO" id="GO:0030971">
    <property type="term" value="F:receptor tyrosine kinase binding"/>
    <property type="evidence" value="ECO:0007669"/>
    <property type="project" value="TreeGrafter"/>
</dbReference>
<dbReference type="OrthoDB" id="3175255at2759"/>
<name>A0A1X7T8H7_AMPQE</name>
<dbReference type="GO" id="GO:0005737">
    <property type="term" value="C:cytoplasm"/>
    <property type="evidence" value="ECO:0007669"/>
    <property type="project" value="TreeGrafter"/>
</dbReference>
<feature type="domain" description="SH2" evidence="4">
    <location>
        <begin position="493"/>
        <end position="592"/>
    </location>
</feature>
<protein>
    <recommendedName>
        <fullName evidence="7">SH2 domain-containing protein</fullName>
    </recommendedName>
</protein>
<dbReference type="PROSITE" id="PS50001">
    <property type="entry name" value="SH2"/>
    <property type="match status" value="2"/>
</dbReference>
<sequence>MLERVIPKKDGTFLVRPSSQGHDTWAISLISGNSIRHFKFFGKDGQFETGNRTFDSMVELVDFYKQNPIYAGTKLKYPINEEILNQKYPTHEFIDDVLPYRHNKSYSSPTSSKPMATLVSSPLSIDQLVDVIDLLKRSGYPETRWQDLGLRLGLHKNTLDAIERNHPGDVSRCLTECLSKWLRKADNVNSKGGATFDSLSDALRSMDEIAVADKLDQERRNAMATCIFDSHCHNLSQSLCDPEKFEANPSLQCETATYVFDWRPDEKKLKDITDILSKTSGKFVKIKFIDTGYSILITCSFPHSLTGAFITILIENLDVLIKNGLKKVTIGCCLIWEKQKLEEMEQLLEEDIDMIKVNQGDISEDPYVLQKKEKQLTAYHSEDSGLQSLDTSFAIVTLQLKKENETNKRLEEKLQNPIIDLEDQKAALAENKREIEYLQEQISSTSVQLLMKREENKKEKKLLEDEEKLKKESGDFKLSENLDTLSSLEMQPWFHENVSKADADAILDDFKHTPGAFIVRRNFVGYYFLSFVHNFKIRHLSISEINYKEGKINYRISGDFLSFVSIVDLIDHYCLYHINIDQISHQKLTVPISKNK</sequence>
<dbReference type="PROSITE" id="PS50017">
    <property type="entry name" value="DEATH_DOMAIN"/>
    <property type="match status" value="1"/>
</dbReference>
<evidence type="ECO:0000259" key="4">
    <source>
        <dbReference type="PROSITE" id="PS50001"/>
    </source>
</evidence>
<proteinExistence type="predicted"/>
<dbReference type="Gene3D" id="3.30.505.10">
    <property type="entry name" value="SH2 domain"/>
    <property type="match status" value="2"/>
</dbReference>
<dbReference type="CDD" id="cd01670">
    <property type="entry name" value="Death"/>
    <property type="match status" value="1"/>
</dbReference>
<reference evidence="6" key="1">
    <citation type="submission" date="2017-05" db="UniProtKB">
        <authorList>
            <consortium name="EnsemblMetazoa"/>
        </authorList>
    </citation>
    <scope>IDENTIFICATION</scope>
</reference>
<dbReference type="GO" id="GO:0016477">
    <property type="term" value="P:cell migration"/>
    <property type="evidence" value="ECO:0007669"/>
    <property type="project" value="TreeGrafter"/>
</dbReference>
<dbReference type="InParanoid" id="A0A1X7T8H7"/>
<dbReference type="PANTHER" id="PTHR19969">
    <property type="entry name" value="SH2-SH3 ADAPTOR PROTEIN-RELATED"/>
    <property type="match status" value="1"/>
</dbReference>
<evidence type="ECO:0000256" key="3">
    <source>
        <dbReference type="SAM" id="Coils"/>
    </source>
</evidence>